<dbReference type="InterPro" id="IPR029139">
    <property type="entry name" value="QueF_N"/>
</dbReference>
<name>A0A0F3QCE1_RICBE</name>
<dbReference type="Proteomes" id="UP000033661">
    <property type="component" value="Unassembled WGS sequence"/>
</dbReference>
<evidence type="ECO:0000256" key="5">
    <source>
        <dbReference type="HAMAP-Rule" id="MF_00817"/>
    </source>
</evidence>
<dbReference type="SMR" id="A0A0F3QCE1"/>
<dbReference type="Pfam" id="PF14489">
    <property type="entry name" value="QueF"/>
    <property type="match status" value="1"/>
</dbReference>
<feature type="domain" description="NADPH-dependent 7-cyano-7-deazaguanine reductase N-terminal" evidence="6">
    <location>
        <begin position="14"/>
        <end position="122"/>
    </location>
</feature>
<dbReference type="InterPro" id="IPR029500">
    <property type="entry name" value="QueF"/>
</dbReference>
<dbReference type="InterPro" id="IPR016428">
    <property type="entry name" value="QueF_type2"/>
</dbReference>
<evidence type="ECO:0000256" key="3">
    <source>
        <dbReference type="ARBA" id="ARBA00022857"/>
    </source>
</evidence>
<comment type="catalytic activity">
    <reaction evidence="5">
        <text>7-aminomethyl-7-carbaguanine + 2 NADP(+) = 7-cyano-7-carbaguanine + 2 NADPH + 3 H(+)</text>
        <dbReference type="Rhea" id="RHEA:13409"/>
        <dbReference type="ChEBI" id="CHEBI:15378"/>
        <dbReference type="ChEBI" id="CHEBI:45075"/>
        <dbReference type="ChEBI" id="CHEBI:57783"/>
        <dbReference type="ChEBI" id="CHEBI:58349"/>
        <dbReference type="ChEBI" id="CHEBI:58703"/>
        <dbReference type="EC" id="1.7.1.13"/>
    </reaction>
</comment>
<evidence type="ECO:0000259" key="6">
    <source>
        <dbReference type="Pfam" id="PF14819"/>
    </source>
</evidence>
<feature type="binding site" evidence="5">
    <location>
        <begin position="81"/>
        <end position="83"/>
    </location>
    <ligand>
        <name>substrate</name>
    </ligand>
</feature>
<keyword evidence="8" id="KW-1185">Reference proteome</keyword>
<reference evidence="7 8" key="1">
    <citation type="submission" date="2015-02" db="EMBL/GenBank/DDBJ databases">
        <title>Genome Sequencing of Rickettsiales.</title>
        <authorList>
            <person name="Daugherty S.C."/>
            <person name="Su Q."/>
            <person name="Abolude K."/>
            <person name="Beier-Sexton M."/>
            <person name="Carlyon J.A."/>
            <person name="Carter R."/>
            <person name="Day N.P."/>
            <person name="Dumler S.J."/>
            <person name="Dyachenko V."/>
            <person name="Godinez A."/>
            <person name="Kurtti T.J."/>
            <person name="Lichay M."/>
            <person name="Mullins K.E."/>
            <person name="Ott S."/>
            <person name="Pappas-Brown V."/>
            <person name="Paris D.H."/>
            <person name="Patel P."/>
            <person name="Richards A.L."/>
            <person name="Sadzewicz L."/>
            <person name="Sears K."/>
            <person name="Seidman D."/>
            <person name="Sengamalay N."/>
            <person name="Stenos J."/>
            <person name="Tallon L.J."/>
            <person name="Vincent G."/>
            <person name="Fraser C.M."/>
            <person name="Munderloh U."/>
            <person name="Dunning-Hotopp J.C."/>
        </authorList>
    </citation>
    <scope>NUCLEOTIDE SEQUENCE [LARGE SCALE GENOMIC DNA]</scope>
    <source>
        <strain evidence="7 8">RML An4</strain>
    </source>
</reference>
<feature type="active site" description="Proton donor" evidence="5">
    <location>
        <position position="186"/>
    </location>
</feature>
<dbReference type="Gene3D" id="3.30.1130.10">
    <property type="match status" value="2"/>
</dbReference>
<dbReference type="Pfam" id="PF14819">
    <property type="entry name" value="QueF_N"/>
    <property type="match status" value="1"/>
</dbReference>
<keyword evidence="2 5" id="KW-0671">Queuosine biosynthesis</keyword>
<keyword evidence="4 5" id="KW-0560">Oxidoreductase</keyword>
<evidence type="ECO:0000313" key="8">
    <source>
        <dbReference type="Proteomes" id="UP000033661"/>
    </source>
</evidence>
<evidence type="ECO:0000256" key="4">
    <source>
        <dbReference type="ARBA" id="ARBA00023002"/>
    </source>
</evidence>
<feature type="active site" description="Thioimide intermediate" evidence="5">
    <location>
        <position position="179"/>
    </location>
</feature>
<dbReference type="NCBIfam" id="TIGR03138">
    <property type="entry name" value="QueF"/>
    <property type="match status" value="1"/>
</dbReference>
<dbReference type="GO" id="GO:0033739">
    <property type="term" value="F:preQ1 synthase activity"/>
    <property type="evidence" value="ECO:0007669"/>
    <property type="project" value="UniProtKB-UniRule"/>
</dbReference>
<dbReference type="HAMAP" id="MF_00817">
    <property type="entry name" value="QueF_type2"/>
    <property type="match status" value="1"/>
</dbReference>
<keyword evidence="1 5" id="KW-0963">Cytoplasm</keyword>
<dbReference type="RefSeq" id="WP_011477945.1">
    <property type="nucleotide sequence ID" value="NZ_LAOI01000001.1"/>
</dbReference>
<dbReference type="PANTHER" id="PTHR34354:SF1">
    <property type="entry name" value="NADPH-DEPENDENT 7-CYANO-7-DEAZAGUANINE REDUCTASE"/>
    <property type="match status" value="1"/>
</dbReference>
<dbReference type="InterPro" id="IPR050084">
    <property type="entry name" value="NADPH_dep_7-cyano-7-deazaG_red"/>
</dbReference>
<accession>A0A0F3QCE1</accession>
<comment type="subcellular location">
    <subcellularLocation>
        <location evidence="5">Cytoplasm</location>
    </subcellularLocation>
</comment>
<evidence type="ECO:0000256" key="1">
    <source>
        <dbReference type="ARBA" id="ARBA00022490"/>
    </source>
</evidence>
<dbReference type="PANTHER" id="PTHR34354">
    <property type="entry name" value="NADPH-DEPENDENT 7-CYANO-7-DEAZAGUANINE REDUCTASE"/>
    <property type="match status" value="1"/>
</dbReference>
<dbReference type="UniPathway" id="UPA00392"/>
<dbReference type="SUPFAM" id="SSF55620">
    <property type="entry name" value="Tetrahydrobiopterin biosynthesis enzymes-like"/>
    <property type="match status" value="1"/>
</dbReference>
<dbReference type="GO" id="GO:0005737">
    <property type="term" value="C:cytoplasm"/>
    <property type="evidence" value="ECO:0007669"/>
    <property type="project" value="UniProtKB-SubCell"/>
</dbReference>
<dbReference type="InterPro" id="IPR043133">
    <property type="entry name" value="GTP-CH-I_C/QueF"/>
</dbReference>
<keyword evidence="3 5" id="KW-0521">NADP</keyword>
<dbReference type="EC" id="1.7.1.13" evidence="5"/>
<gene>
    <name evidence="5 7" type="primary">queF</name>
    <name evidence="7" type="ORF">RBEAN4_1258</name>
</gene>
<dbReference type="PATRIC" id="fig|1359193.3.peg.1217"/>
<proteinExistence type="inferred from homology"/>
<dbReference type="AlphaFoldDB" id="A0A0F3QCE1"/>
<feature type="binding site" evidence="5">
    <location>
        <begin position="247"/>
        <end position="248"/>
    </location>
    <ligand>
        <name>NADPH</name>
        <dbReference type="ChEBI" id="CHEBI:57783"/>
    </ligand>
</feature>
<organism evidence="7 8">
    <name type="scientific">Rickettsia bellii str. RML An4</name>
    <dbReference type="NCBI Taxonomy" id="1359193"/>
    <lineage>
        <taxon>Bacteria</taxon>
        <taxon>Pseudomonadati</taxon>
        <taxon>Pseudomonadota</taxon>
        <taxon>Alphaproteobacteria</taxon>
        <taxon>Rickettsiales</taxon>
        <taxon>Rickettsiaceae</taxon>
        <taxon>Rickettsieae</taxon>
        <taxon>Rickettsia</taxon>
        <taxon>belli group</taxon>
    </lineage>
</organism>
<comment type="similarity">
    <text evidence="5">Belongs to the GTP cyclohydrolase I family. QueF type 2 subfamily.</text>
</comment>
<feature type="binding site" evidence="5">
    <location>
        <begin position="218"/>
        <end position="219"/>
    </location>
    <ligand>
        <name>substrate</name>
    </ligand>
</feature>
<comment type="subunit">
    <text evidence="5">Homodimer.</text>
</comment>
<sequence length="273" mass="31146">MTLSNSALGKKSTYKDTYDPTLLFKIPRIDNRKELGIVNDKLPFHGVDIWNAYELSWLDKKGKPCVAIFTFFVPTTSSHIVESKSVKLYLNSFNNFVVDSMEELKRTILQDLSNNTHAEVTGEIFPINTKIEFGSPTGINIDDIDIECSEYGPPNNSLIKHEDVLVEEELNSNLLKSNCLVTGQPDWGTIIIKYKGKKLKHDALLKYLVSFRNCNEFAEQCAERIFTDIKNAINPEFLSIYIIYTRRGGIDICPYRSTDSNYTLPSSKRLIRQ</sequence>
<protein>
    <recommendedName>
        <fullName evidence="5">NADPH-dependent 7-cyano-7-deazaguanine reductase</fullName>
        <ecNumber evidence="5">1.7.1.13</ecNumber>
    </recommendedName>
    <alternativeName>
        <fullName evidence="5">7-cyano-7-carbaguanine reductase</fullName>
    </alternativeName>
    <alternativeName>
        <fullName evidence="5">NADPH-dependent nitrile oxidoreductase</fullName>
    </alternativeName>
    <alternativeName>
        <fullName evidence="5">PreQ(0) reductase</fullName>
    </alternativeName>
</protein>
<comment type="caution">
    <text evidence="7">The sequence shown here is derived from an EMBL/GenBank/DDBJ whole genome shotgun (WGS) entry which is preliminary data.</text>
</comment>
<feature type="binding site" evidence="5">
    <location>
        <begin position="83"/>
        <end position="84"/>
    </location>
    <ligand>
        <name>NADPH</name>
        <dbReference type="ChEBI" id="CHEBI:57783"/>
    </ligand>
</feature>
<dbReference type="GO" id="GO:0008616">
    <property type="term" value="P:tRNA queuosine(34) biosynthetic process"/>
    <property type="evidence" value="ECO:0007669"/>
    <property type="project" value="UniProtKB-UniRule"/>
</dbReference>
<dbReference type="EMBL" id="LAOI01000001">
    <property type="protein sequence ID" value="KJV90255.1"/>
    <property type="molecule type" value="Genomic_DNA"/>
</dbReference>
<dbReference type="PIRSF" id="PIRSF004750">
    <property type="entry name" value="Nitrile_oxidored_YqcD_prd"/>
    <property type="match status" value="1"/>
</dbReference>
<comment type="function">
    <text evidence="5">Catalyzes the NADPH-dependent reduction of 7-cyano-7-deazaguanine (preQ0) to 7-aminomethyl-7-deazaguanine (preQ1).</text>
</comment>
<evidence type="ECO:0000256" key="2">
    <source>
        <dbReference type="ARBA" id="ARBA00022785"/>
    </source>
</evidence>
<evidence type="ECO:0000313" key="7">
    <source>
        <dbReference type="EMBL" id="KJV90255.1"/>
    </source>
</evidence>
<comment type="pathway">
    <text evidence="5">tRNA modification; tRNA-queuosine biosynthesis.</text>
</comment>